<dbReference type="Gene3D" id="3.10.290.10">
    <property type="entry name" value="RNA-binding S4 domain"/>
    <property type="match status" value="1"/>
</dbReference>
<dbReference type="AlphaFoldDB" id="B2XXA8"/>
<organism evidence="8">
    <name type="scientific">Cavenderia fasciculata</name>
    <name type="common">Slime mold</name>
    <name type="synonym">Dictyostelium fasciculatum</name>
    <dbReference type="NCBI Taxonomy" id="261658"/>
    <lineage>
        <taxon>Eukaryota</taxon>
        <taxon>Amoebozoa</taxon>
        <taxon>Evosea</taxon>
        <taxon>Eumycetozoa</taxon>
        <taxon>Dictyostelia</taxon>
        <taxon>Acytosteliales</taxon>
        <taxon>Cavenderiaceae</taxon>
        <taxon>Cavenderia</taxon>
    </lineage>
</organism>
<sequence>MRIKQRLHRFSSKFYIDVYGNIHRKTANITKQRWTMISNQSYLFSGEVMEECADVINQTNNNKRKKKELKKLGKIWKEGQRLYWEIKQIKYNKYKLKYVDTKKYERDSIQKLVFYKRFLHYYKNISIKQFKKLYRILKKKQQKLQKFWEILEGRLDSVLVRSQLVRTMYAARHFIKYKHISVNGKVKTRLNYLIKIGDFIGMRRKKMKVATKIKLFELVRKGLMIGIGPAYLETDFRLLLTTMVYKPKMSEINYVFTVKNYKEFYFNMWKRFTTEI</sequence>
<evidence type="ECO:0000259" key="7">
    <source>
        <dbReference type="SMART" id="SM00363"/>
    </source>
</evidence>
<dbReference type="PANTHER" id="PTHR11831:SF4">
    <property type="entry name" value="SMALL RIBOSOMAL SUBUNIT PROTEIN US4M"/>
    <property type="match status" value="1"/>
</dbReference>
<dbReference type="GO" id="GO:0042274">
    <property type="term" value="P:ribosomal small subunit biogenesis"/>
    <property type="evidence" value="ECO:0007669"/>
    <property type="project" value="TreeGrafter"/>
</dbReference>
<dbReference type="EMBL" id="EU275727">
    <property type="protein sequence ID" value="ABX45230.1"/>
    <property type="molecule type" value="Genomic_DNA"/>
</dbReference>
<dbReference type="PROSITE" id="PS50889">
    <property type="entry name" value="S4"/>
    <property type="match status" value="1"/>
</dbReference>
<evidence type="ECO:0000256" key="2">
    <source>
        <dbReference type="ARBA" id="ARBA00022730"/>
    </source>
</evidence>
<dbReference type="InterPro" id="IPR002942">
    <property type="entry name" value="S4_RNA-bd"/>
</dbReference>
<keyword evidence="5" id="KW-0687">Ribonucleoprotein</keyword>
<gene>
    <name evidence="8" type="primary">rps4</name>
</gene>
<evidence type="ECO:0000256" key="1">
    <source>
        <dbReference type="ARBA" id="ARBA00007465"/>
    </source>
</evidence>
<keyword evidence="4 8" id="KW-0689">Ribosomal protein</keyword>
<dbReference type="SUPFAM" id="SSF55174">
    <property type="entry name" value="Alpha-L RNA-binding motif"/>
    <property type="match status" value="1"/>
</dbReference>
<evidence type="ECO:0000256" key="6">
    <source>
        <dbReference type="PROSITE-ProRule" id="PRU00182"/>
    </source>
</evidence>
<feature type="domain" description="RNA-binding S4" evidence="7">
    <location>
        <begin position="153"/>
        <end position="223"/>
    </location>
</feature>
<name>B2XXA8_CACFS</name>
<evidence type="ECO:0000256" key="4">
    <source>
        <dbReference type="ARBA" id="ARBA00022980"/>
    </source>
</evidence>
<reference evidence="8" key="1">
    <citation type="journal article" date="2008" name="Mol. Biol. Evol.">
        <title>Mitochondrial genome evolution in the social amoebae.</title>
        <authorList>
            <person name="Heidel A.J."/>
            <person name="Gloeckner G."/>
        </authorList>
    </citation>
    <scope>NUCLEOTIDE SEQUENCE</scope>
    <source>
        <strain evidence="8">SH3</strain>
    </source>
</reference>
<comment type="similarity">
    <text evidence="1">Belongs to the universal ribosomal protein uS4 family.</text>
</comment>
<proteinExistence type="inferred from homology"/>
<dbReference type="RefSeq" id="YP_001876556.1">
    <property type="nucleotide sequence ID" value="NC_010653.1"/>
</dbReference>
<dbReference type="InterPro" id="IPR018079">
    <property type="entry name" value="Ribosomal_uS4_CS"/>
</dbReference>
<keyword evidence="8" id="KW-0496">Mitochondrion</keyword>
<dbReference type="InterPro" id="IPR022801">
    <property type="entry name" value="Ribosomal_uS4"/>
</dbReference>
<dbReference type="GO" id="GO:0019843">
    <property type="term" value="F:rRNA binding"/>
    <property type="evidence" value="ECO:0007669"/>
    <property type="project" value="UniProtKB-KW"/>
</dbReference>
<keyword evidence="2 6" id="KW-0699">rRNA-binding</keyword>
<dbReference type="GO" id="GO:0003735">
    <property type="term" value="F:structural constituent of ribosome"/>
    <property type="evidence" value="ECO:0007669"/>
    <property type="project" value="TreeGrafter"/>
</dbReference>
<evidence type="ECO:0000256" key="5">
    <source>
        <dbReference type="ARBA" id="ARBA00023274"/>
    </source>
</evidence>
<dbReference type="GeneID" id="6276333"/>
<accession>B2XXA8</accession>
<dbReference type="CDD" id="cd00165">
    <property type="entry name" value="S4"/>
    <property type="match status" value="1"/>
</dbReference>
<dbReference type="PANTHER" id="PTHR11831">
    <property type="entry name" value="30S 40S RIBOSOMAL PROTEIN"/>
    <property type="match status" value="1"/>
</dbReference>
<dbReference type="KEGG" id="dfa:Difao_mp46"/>
<evidence type="ECO:0000256" key="3">
    <source>
        <dbReference type="ARBA" id="ARBA00022884"/>
    </source>
</evidence>
<dbReference type="GO" id="GO:0015935">
    <property type="term" value="C:small ribosomal subunit"/>
    <property type="evidence" value="ECO:0007669"/>
    <property type="project" value="TreeGrafter"/>
</dbReference>
<keyword evidence="3 6" id="KW-0694">RNA-binding</keyword>
<dbReference type="SMART" id="SM00363">
    <property type="entry name" value="S4"/>
    <property type="match status" value="1"/>
</dbReference>
<evidence type="ECO:0000313" key="8">
    <source>
        <dbReference type="EMBL" id="ABX45230.1"/>
    </source>
</evidence>
<dbReference type="Pfam" id="PF01479">
    <property type="entry name" value="S4"/>
    <property type="match status" value="1"/>
</dbReference>
<protein>
    <submittedName>
        <fullName evidence="8">Ribosomal protein S4</fullName>
    </submittedName>
</protein>
<dbReference type="InterPro" id="IPR036986">
    <property type="entry name" value="S4_RNA-bd_sf"/>
</dbReference>
<geneLocation type="mitochondrion" evidence="8"/>
<dbReference type="PROSITE" id="PS00632">
    <property type="entry name" value="RIBOSOMAL_S4"/>
    <property type="match status" value="1"/>
</dbReference>
<dbReference type="Gene3D" id="1.10.1050.10">
    <property type="entry name" value="Ribosomal Protein S4 Delta 41, Chain A, domain 1"/>
    <property type="match status" value="1"/>
</dbReference>